<evidence type="ECO:0000313" key="2">
    <source>
        <dbReference type="EMBL" id="KZP28420.1"/>
    </source>
</evidence>
<organism evidence="2 3">
    <name type="scientific">Athelia psychrophila</name>
    <dbReference type="NCBI Taxonomy" id="1759441"/>
    <lineage>
        <taxon>Eukaryota</taxon>
        <taxon>Fungi</taxon>
        <taxon>Dikarya</taxon>
        <taxon>Basidiomycota</taxon>
        <taxon>Agaricomycotina</taxon>
        <taxon>Agaricomycetes</taxon>
        <taxon>Agaricomycetidae</taxon>
        <taxon>Atheliales</taxon>
        <taxon>Atheliaceae</taxon>
        <taxon>Athelia</taxon>
    </lineage>
</organism>
<dbReference type="Proteomes" id="UP000076532">
    <property type="component" value="Unassembled WGS sequence"/>
</dbReference>
<dbReference type="AlphaFoldDB" id="A0A166RM45"/>
<proteinExistence type="predicted"/>
<evidence type="ECO:0000256" key="1">
    <source>
        <dbReference type="SAM" id="MobiDB-lite"/>
    </source>
</evidence>
<dbReference type="EMBL" id="KV417503">
    <property type="protein sequence ID" value="KZP28420.1"/>
    <property type="molecule type" value="Genomic_DNA"/>
</dbReference>
<evidence type="ECO:0000313" key="3">
    <source>
        <dbReference type="Proteomes" id="UP000076532"/>
    </source>
</evidence>
<protein>
    <submittedName>
        <fullName evidence="2">Uncharacterized protein</fullName>
    </submittedName>
</protein>
<keyword evidence="3" id="KW-1185">Reference proteome</keyword>
<feature type="compositionally biased region" description="Low complexity" evidence="1">
    <location>
        <begin position="150"/>
        <end position="161"/>
    </location>
</feature>
<feature type="region of interest" description="Disordered" evidence="1">
    <location>
        <begin position="1"/>
        <end position="197"/>
    </location>
</feature>
<name>A0A166RM45_9AGAM</name>
<sequence length="197" mass="21960">MGMNLEWPAEPRHEPSPVLRSANTSTHYRTETEVASSSSVSPEDPRNSRWVQPAPANHPEHAHPLSSGYAEQWPQHAYPANSAMPTRSYSYPAQSALHPVSSDTRLDAEAHEGGREESVWHGVGRGGQEEQQYWGTQNRHDHAYDPDNLAPAFSASTSAFPNMLHPPGRQATSPTTPHSPYEFQQADEFYGSRNHER</sequence>
<feature type="compositionally biased region" description="Polar residues" evidence="1">
    <location>
        <begin position="83"/>
        <end position="93"/>
    </location>
</feature>
<feature type="compositionally biased region" description="Basic and acidic residues" evidence="1">
    <location>
        <begin position="104"/>
        <end position="119"/>
    </location>
</feature>
<accession>A0A166RM45</accession>
<reference evidence="2 3" key="1">
    <citation type="journal article" date="2016" name="Mol. Biol. Evol.">
        <title>Comparative Genomics of Early-Diverging Mushroom-Forming Fungi Provides Insights into the Origins of Lignocellulose Decay Capabilities.</title>
        <authorList>
            <person name="Nagy L.G."/>
            <person name="Riley R."/>
            <person name="Tritt A."/>
            <person name="Adam C."/>
            <person name="Daum C."/>
            <person name="Floudas D."/>
            <person name="Sun H."/>
            <person name="Yadav J.S."/>
            <person name="Pangilinan J."/>
            <person name="Larsson K.H."/>
            <person name="Matsuura K."/>
            <person name="Barry K."/>
            <person name="Labutti K."/>
            <person name="Kuo R."/>
            <person name="Ohm R.A."/>
            <person name="Bhattacharya S.S."/>
            <person name="Shirouzu T."/>
            <person name="Yoshinaga Y."/>
            <person name="Martin F.M."/>
            <person name="Grigoriev I.V."/>
            <person name="Hibbett D.S."/>
        </authorList>
    </citation>
    <scope>NUCLEOTIDE SEQUENCE [LARGE SCALE GENOMIC DNA]</scope>
    <source>
        <strain evidence="2 3">CBS 109695</strain>
    </source>
</reference>
<gene>
    <name evidence="2" type="ORF">FIBSPDRAFT_258439</name>
</gene>